<evidence type="ECO:0000256" key="1">
    <source>
        <dbReference type="ARBA" id="ARBA00022801"/>
    </source>
</evidence>
<reference evidence="4 5" key="1">
    <citation type="submission" date="2018-07" db="EMBL/GenBank/DDBJ databases">
        <title>Freshwater and sediment microbial communities from various areas in North America, analyzing microbe dynamics in response to fracking.</title>
        <authorList>
            <person name="Lamendella R."/>
        </authorList>
    </citation>
    <scope>NUCLEOTIDE SEQUENCE [LARGE SCALE GENOMIC DNA]</scope>
    <source>
        <strain evidence="4 5">160A</strain>
    </source>
</reference>
<dbReference type="AlphaFoldDB" id="A0A368V670"/>
<dbReference type="InterPro" id="IPR009097">
    <property type="entry name" value="Cyclic_Pdiesterase"/>
</dbReference>
<proteinExistence type="inferred from homology"/>
<dbReference type="EMBL" id="QPIZ01000008">
    <property type="protein sequence ID" value="RCW36582.1"/>
    <property type="molecule type" value="Genomic_DNA"/>
</dbReference>
<dbReference type="PANTHER" id="PTHR35561:SF1">
    <property type="entry name" value="RNA 2',3'-CYCLIC PHOSPHODIESTERASE"/>
    <property type="match status" value="1"/>
</dbReference>
<comment type="catalytic activity">
    <reaction evidence="2">
        <text>a 3'-end 2',3'-cyclophospho-ribonucleotide-RNA + H2O = a 3'-end 2'-phospho-ribonucleotide-RNA + H(+)</text>
        <dbReference type="Rhea" id="RHEA:11828"/>
        <dbReference type="Rhea" id="RHEA-COMP:10464"/>
        <dbReference type="Rhea" id="RHEA-COMP:17353"/>
        <dbReference type="ChEBI" id="CHEBI:15377"/>
        <dbReference type="ChEBI" id="CHEBI:15378"/>
        <dbReference type="ChEBI" id="CHEBI:83064"/>
        <dbReference type="ChEBI" id="CHEBI:173113"/>
        <dbReference type="EC" id="3.1.4.58"/>
    </reaction>
</comment>
<feature type="active site" description="Proton donor" evidence="2">
    <location>
        <position position="38"/>
    </location>
</feature>
<dbReference type="PANTHER" id="PTHR35561">
    <property type="entry name" value="RNA 2',3'-CYCLIC PHOSPHODIESTERASE"/>
    <property type="match status" value="1"/>
</dbReference>
<comment type="similarity">
    <text evidence="2">Belongs to the 2H phosphoesterase superfamily. ThpR family.</text>
</comment>
<evidence type="ECO:0000256" key="2">
    <source>
        <dbReference type="HAMAP-Rule" id="MF_01940"/>
    </source>
</evidence>
<comment type="caution">
    <text evidence="4">The sequence shown here is derived from an EMBL/GenBank/DDBJ whole genome shotgun (WGS) entry which is preliminary data.</text>
</comment>
<feature type="domain" description="Phosphoesterase HXTX" evidence="3">
    <location>
        <begin position="101"/>
        <end position="173"/>
    </location>
</feature>
<protein>
    <recommendedName>
        <fullName evidence="2">RNA 2',3'-cyclic phosphodiesterase</fullName>
        <shortName evidence="2">RNA 2',3'-CPDase</shortName>
        <ecNumber evidence="2">3.1.4.58</ecNumber>
    </recommendedName>
</protein>
<dbReference type="GO" id="GO:0008664">
    <property type="term" value="F:RNA 2',3'-cyclic 3'-phosphodiesterase activity"/>
    <property type="evidence" value="ECO:0007669"/>
    <property type="project" value="UniProtKB-EC"/>
</dbReference>
<keyword evidence="1 2" id="KW-0378">Hydrolase</keyword>
<dbReference type="InterPro" id="IPR014051">
    <property type="entry name" value="Phosphoesterase_HXTX"/>
</dbReference>
<dbReference type="GO" id="GO:0004113">
    <property type="term" value="F:2',3'-cyclic-nucleotide 3'-phosphodiesterase activity"/>
    <property type="evidence" value="ECO:0007669"/>
    <property type="project" value="InterPro"/>
</dbReference>
<dbReference type="GO" id="GO:0016874">
    <property type="term" value="F:ligase activity"/>
    <property type="evidence" value="ECO:0007669"/>
    <property type="project" value="UniProtKB-KW"/>
</dbReference>
<dbReference type="EC" id="3.1.4.58" evidence="2"/>
<sequence>MFLGIGLDEIPSLKDWIAILQREGYGDQLRWTRPAQWHITVKFIGDFSVSEIPELAGKLRNGFSQNAGGQMVVEGAGFFGSLRSPKVLWAGVEKSDWLGGLNKIAENVCREAGIPISPRPFYPHLTLARIRNIKSPERLINEVEAHENTLWCQQQVQEVILYKSELTQDGPVYSVLDRFELKKKVDSQLY</sequence>
<evidence type="ECO:0000313" key="4">
    <source>
        <dbReference type="EMBL" id="RCW36582.1"/>
    </source>
</evidence>
<dbReference type="HAMAP" id="MF_01940">
    <property type="entry name" value="RNA_CPDase"/>
    <property type="match status" value="1"/>
</dbReference>
<feature type="active site" description="Proton acceptor" evidence="2">
    <location>
        <position position="124"/>
    </location>
</feature>
<dbReference type="Proteomes" id="UP000252733">
    <property type="component" value="Unassembled WGS sequence"/>
</dbReference>
<keyword evidence="5" id="KW-1185">Reference proteome</keyword>
<keyword evidence="4" id="KW-0436">Ligase</keyword>
<evidence type="ECO:0000259" key="3">
    <source>
        <dbReference type="Pfam" id="PF02834"/>
    </source>
</evidence>
<organism evidence="4 5">
    <name type="scientific">Marinilabilia salmonicolor</name>
    <dbReference type="NCBI Taxonomy" id="989"/>
    <lineage>
        <taxon>Bacteria</taxon>
        <taxon>Pseudomonadati</taxon>
        <taxon>Bacteroidota</taxon>
        <taxon>Bacteroidia</taxon>
        <taxon>Marinilabiliales</taxon>
        <taxon>Marinilabiliaceae</taxon>
        <taxon>Marinilabilia</taxon>
    </lineage>
</organism>
<dbReference type="Pfam" id="PF02834">
    <property type="entry name" value="LigT_PEase"/>
    <property type="match status" value="2"/>
</dbReference>
<gene>
    <name evidence="4" type="ORF">DFO77_10824</name>
</gene>
<feature type="short sequence motif" description="HXTX 2" evidence="2">
    <location>
        <begin position="124"/>
        <end position="127"/>
    </location>
</feature>
<feature type="short sequence motif" description="HXTX 1" evidence="2">
    <location>
        <begin position="38"/>
        <end position="41"/>
    </location>
</feature>
<name>A0A368V670_9BACT</name>
<evidence type="ECO:0000313" key="5">
    <source>
        <dbReference type="Proteomes" id="UP000252733"/>
    </source>
</evidence>
<dbReference type="SUPFAM" id="SSF55144">
    <property type="entry name" value="LigT-like"/>
    <property type="match status" value="1"/>
</dbReference>
<feature type="domain" description="Phosphoesterase HXTX" evidence="3">
    <location>
        <begin position="12"/>
        <end position="89"/>
    </location>
</feature>
<dbReference type="Gene3D" id="3.90.1140.10">
    <property type="entry name" value="Cyclic phosphodiesterase"/>
    <property type="match status" value="1"/>
</dbReference>
<dbReference type="NCBIfam" id="TIGR02258">
    <property type="entry name" value="2_5_ligase"/>
    <property type="match status" value="1"/>
</dbReference>
<comment type="function">
    <text evidence="2">Hydrolyzes RNA 2',3'-cyclic phosphodiester to an RNA 2'-phosphomonoester.</text>
</comment>
<accession>A0A368V670</accession>
<dbReference type="InterPro" id="IPR004175">
    <property type="entry name" value="RNA_CPDase"/>
</dbReference>